<proteinExistence type="predicted"/>
<name>A0A856MGF3_9CYAN</name>
<reference evidence="4 5" key="1">
    <citation type="submission" date="2018-06" db="EMBL/GenBank/DDBJ databases">
        <title>Comparative genomics of Brasilonema spp. strains.</title>
        <authorList>
            <person name="Alvarenga D.O."/>
            <person name="Fiore M.F."/>
            <person name="Varani A.M."/>
        </authorList>
    </citation>
    <scope>NUCLEOTIDE SEQUENCE [LARGE SCALE GENOMIC DNA]</scope>
    <source>
        <strain evidence="4 5">CENA114</strain>
    </source>
</reference>
<dbReference type="GO" id="GO:0000160">
    <property type="term" value="P:phosphorelay signal transduction system"/>
    <property type="evidence" value="ECO:0007669"/>
    <property type="project" value="InterPro"/>
</dbReference>
<keyword evidence="1 2" id="KW-0597">Phosphoprotein</keyword>
<dbReference type="InterPro" id="IPR024186">
    <property type="entry name" value="Sig_transdc_resp-reg_PatA"/>
</dbReference>
<accession>A0A856MGF3</accession>
<keyword evidence="5" id="KW-1185">Reference proteome</keyword>
<protein>
    <submittedName>
        <fullName evidence="4">Two-component system response regulator</fullName>
    </submittedName>
</protein>
<dbReference type="PIRSF" id="PIRSF005897">
    <property type="entry name" value="RR_PatA"/>
    <property type="match status" value="1"/>
</dbReference>
<feature type="modified residue" description="4-aspartylphosphate" evidence="2">
    <location>
        <position position="404"/>
    </location>
</feature>
<evidence type="ECO:0000259" key="3">
    <source>
        <dbReference type="PROSITE" id="PS50110"/>
    </source>
</evidence>
<gene>
    <name evidence="4" type="ORF">DP114_09020</name>
</gene>
<dbReference type="PROSITE" id="PS50110">
    <property type="entry name" value="RESPONSE_REGULATORY"/>
    <property type="match status" value="1"/>
</dbReference>
<evidence type="ECO:0000313" key="5">
    <source>
        <dbReference type="Proteomes" id="UP000503129"/>
    </source>
</evidence>
<organism evidence="4 5">
    <name type="scientific">Brasilonema sennae CENA114</name>
    <dbReference type="NCBI Taxonomy" id="415709"/>
    <lineage>
        <taxon>Bacteria</taxon>
        <taxon>Bacillati</taxon>
        <taxon>Cyanobacteriota</taxon>
        <taxon>Cyanophyceae</taxon>
        <taxon>Nostocales</taxon>
        <taxon>Scytonemataceae</taxon>
        <taxon>Brasilonema</taxon>
        <taxon>Bromeliae group (in: Brasilonema)</taxon>
    </lineage>
</organism>
<evidence type="ECO:0000313" key="4">
    <source>
        <dbReference type="EMBL" id="QDL08026.1"/>
    </source>
</evidence>
<dbReference type="InterPro" id="IPR050595">
    <property type="entry name" value="Bact_response_regulator"/>
</dbReference>
<dbReference type="SMART" id="SM00448">
    <property type="entry name" value="REC"/>
    <property type="match status" value="1"/>
</dbReference>
<dbReference type="EMBL" id="CP030118">
    <property type="protein sequence ID" value="QDL08026.1"/>
    <property type="molecule type" value="Genomic_DNA"/>
</dbReference>
<dbReference type="KEGG" id="bsen:DP114_09020"/>
<dbReference type="PANTHER" id="PTHR44591">
    <property type="entry name" value="STRESS RESPONSE REGULATOR PROTEIN 1"/>
    <property type="match status" value="1"/>
</dbReference>
<evidence type="ECO:0000256" key="2">
    <source>
        <dbReference type="PROSITE-ProRule" id="PRU00169"/>
    </source>
</evidence>
<dbReference type="RefSeq" id="WP_169266606.1">
    <property type="nucleotide sequence ID" value="NZ_CAWOXK010000001.1"/>
</dbReference>
<dbReference type="SUPFAM" id="SSF52172">
    <property type="entry name" value="CheY-like"/>
    <property type="match status" value="1"/>
</dbReference>
<sequence length="472" mass="53477">MNNFGTFTKLRPLSLLRHLSNCSESTCLQVFSSSISWSIYLEQGKITYATHSVEPFDRLERHLRRLSHHVPSIVGEVRVQLRLMFEPDTKSQSIIHDSDTQDELIPAPLPPEYQAICWLVSERYLHSTQAAVLIQELVKEVLESYLLTKEATFTLKDSDCRVPTICKLDAEKIAERCQQKLQNWHSLGPQISSPYQRPYLLIKTTDSPNKLSGIDPQLTEWMKGFSLRHLSVIMNQDEVQLAKTLYPHILNGTILLHEPDPPFDKLPKTFTDVISVSRSVTQSDQTKLVDSEVGSTRTRYSDNSVISASHAVTQQRKTPVSPDKEKIQKSTISNNNNLKHEAGTSATVTPRKVYKVISVDDSPTMLKEISRFLEDENFSVVTINDPLKAVMSVIRYKPDLILLDLNMDGMDGYELCRIVRNNSMFKKTPIIMVTGNKGLVDRVKARLVGASGYLTKPFTRADLLKIVFTYLA</sequence>
<dbReference type="InterPro" id="IPR001789">
    <property type="entry name" value="Sig_transdc_resp-reg_receiver"/>
</dbReference>
<dbReference type="InterPro" id="IPR025497">
    <property type="entry name" value="PatA-like_N"/>
</dbReference>
<dbReference type="Pfam" id="PF14332">
    <property type="entry name" value="DUF4388"/>
    <property type="match status" value="1"/>
</dbReference>
<dbReference type="PANTHER" id="PTHR44591:SF23">
    <property type="entry name" value="CHEY SUBFAMILY"/>
    <property type="match status" value="1"/>
</dbReference>
<dbReference type="InterPro" id="IPR011006">
    <property type="entry name" value="CheY-like_superfamily"/>
</dbReference>
<dbReference type="AlphaFoldDB" id="A0A856MGF3"/>
<dbReference type="Gene3D" id="3.40.50.2300">
    <property type="match status" value="1"/>
</dbReference>
<dbReference type="Pfam" id="PF00072">
    <property type="entry name" value="Response_reg"/>
    <property type="match status" value="1"/>
</dbReference>
<dbReference type="Proteomes" id="UP000503129">
    <property type="component" value="Chromosome"/>
</dbReference>
<feature type="domain" description="Response regulatory" evidence="3">
    <location>
        <begin position="355"/>
        <end position="471"/>
    </location>
</feature>
<evidence type="ECO:0000256" key="1">
    <source>
        <dbReference type="ARBA" id="ARBA00022553"/>
    </source>
</evidence>